<dbReference type="Pfam" id="PF02018">
    <property type="entry name" value="CBM_4_9"/>
    <property type="match status" value="2"/>
</dbReference>
<reference evidence="5" key="1">
    <citation type="submission" date="2014-11" db="EMBL/GenBank/DDBJ databases">
        <authorList>
            <person name="Wibberg D."/>
        </authorList>
    </citation>
    <scope>NUCLEOTIDE SEQUENCE [LARGE SCALE GENOMIC DNA]</scope>
    <source>
        <strain evidence="5">L3</strain>
    </source>
</reference>
<evidence type="ECO:0000259" key="3">
    <source>
        <dbReference type="PROSITE" id="PS51762"/>
    </source>
</evidence>
<dbReference type="SUPFAM" id="SSF49785">
    <property type="entry name" value="Galactose-binding domain-like"/>
    <property type="match status" value="2"/>
</dbReference>
<dbReference type="PATRIC" id="fig|1006576.9.peg.1187"/>
<accession>A0A0C7P3N3</accession>
<dbReference type="InterPro" id="IPR013320">
    <property type="entry name" value="ConA-like_dom_sf"/>
</dbReference>
<dbReference type="AlphaFoldDB" id="A0A0C7P3N3"/>
<evidence type="ECO:0000256" key="1">
    <source>
        <dbReference type="ARBA" id="ARBA00006865"/>
    </source>
</evidence>
<dbReference type="Proteomes" id="UP000032809">
    <property type="component" value="Chromosome I"/>
</dbReference>
<keyword evidence="2 4" id="KW-0378">Hydrolase</keyword>
<evidence type="ECO:0000313" key="5">
    <source>
        <dbReference type="Proteomes" id="UP000032809"/>
    </source>
</evidence>
<dbReference type="EMBL" id="LN824141">
    <property type="protein sequence ID" value="CEP78489.1"/>
    <property type="molecule type" value="Genomic_DNA"/>
</dbReference>
<organism evidence="4 5">
    <name type="scientific">Defluviitoga tunisiensis</name>
    <dbReference type="NCBI Taxonomy" id="1006576"/>
    <lineage>
        <taxon>Bacteria</taxon>
        <taxon>Thermotogati</taxon>
        <taxon>Thermotogota</taxon>
        <taxon>Thermotogae</taxon>
        <taxon>Petrotogales</taxon>
        <taxon>Petrotogaceae</taxon>
        <taxon>Defluviitoga</taxon>
    </lineage>
</organism>
<dbReference type="InterPro" id="IPR050546">
    <property type="entry name" value="Glycosyl_Hydrlase_16"/>
</dbReference>
<feature type="domain" description="GH16" evidence="3">
    <location>
        <begin position="238"/>
        <end position="460"/>
    </location>
</feature>
<dbReference type="HOGENOM" id="CLU_434595_0_0_0"/>
<proteinExistence type="inferred from homology"/>
<comment type="similarity">
    <text evidence="1">Belongs to the glycosyl hydrolase 16 family.</text>
</comment>
<protein>
    <submittedName>
        <fullName evidence="4">Licheninase</fullName>
        <ecNumber evidence="4">3.2.1.73</ecNumber>
    </submittedName>
</protein>
<dbReference type="InterPro" id="IPR008979">
    <property type="entry name" value="Galactose-bd-like_sf"/>
</dbReference>
<sequence>MFKSKLIKKGVYIFFLVMFLFVLTTSTVFCSSNTYVNLLGNEGFTTELSKNQPDESGYLDSENSWSLFLNHGEGLAEAKISNEILKVIVTDHGPNQWSVQLLQSPVTIERGGKYKITFDAKAEGMQSLMIKVGGIASRGWTAYSQKQFDLSPQWRSYEMDFTMYQGTDENARFEFWFLNNGVYYIDNVKLVKIGEEFLPEEGWLTEEDEDKVENWVLVWEENFDSINPDIWTFEIGSPDWDGDGVPDRWGNNELQYYTDRNAYVKDGKLVITAKEETVYDMNTRFDYTSSRMITKGKYEVQYGRMEIRAKLPIGQGIWPAIWMLGNDIDFNTWPACGEIDIMEYLGHQPNIVYGTVHGPISGGPGVGSYYTLEEGTFHDDFHVFAMEWDDDEIELYVDDDLYLVVNKYEMGEADWVFDHPFFFILNVAVGGNWPGYPDETTVFPQIMEVDYIRVYEDTDSRTISGLEVWDCEYEKMIKEKRGSITYTEGEVVNGNFERDIVNKQEESPDDWYIWVGEGGKASGKVVNGEFRMDVEELGNQTWSIQLAQFIKLVAGDYVLSFKARADVPRDILVLVQHEGGSWTVYGEKYAELTEEMQEFTVNVSLPEDDIPKLSFNFGKTPKGVPTTVYIDDVYIRPAD</sequence>
<dbReference type="GO" id="GO:0005975">
    <property type="term" value="P:carbohydrate metabolic process"/>
    <property type="evidence" value="ECO:0007669"/>
    <property type="project" value="InterPro"/>
</dbReference>
<evidence type="ECO:0000313" key="4">
    <source>
        <dbReference type="EMBL" id="CEP78489.1"/>
    </source>
</evidence>
<dbReference type="RefSeq" id="WP_045087924.1">
    <property type="nucleotide sequence ID" value="NZ_LN824141.1"/>
</dbReference>
<dbReference type="PANTHER" id="PTHR10963:SF55">
    <property type="entry name" value="GLYCOSIDE HYDROLASE FAMILY 16 PROTEIN"/>
    <property type="match status" value="1"/>
</dbReference>
<dbReference type="Gene3D" id="2.60.120.200">
    <property type="match status" value="1"/>
</dbReference>
<evidence type="ECO:0000256" key="2">
    <source>
        <dbReference type="ARBA" id="ARBA00022801"/>
    </source>
</evidence>
<name>A0A0C7P3N3_DEFTU</name>
<dbReference type="CDD" id="cd08023">
    <property type="entry name" value="GH16_laminarinase_like"/>
    <property type="match status" value="1"/>
</dbReference>
<dbReference type="KEGG" id="dtn:DTL3_1187"/>
<keyword evidence="4" id="KW-0326">Glycosidase</keyword>
<dbReference type="PROSITE" id="PS51762">
    <property type="entry name" value="GH16_2"/>
    <property type="match status" value="1"/>
</dbReference>
<dbReference type="EC" id="3.2.1.73" evidence="4"/>
<dbReference type="Pfam" id="PF00722">
    <property type="entry name" value="Glyco_hydro_16"/>
    <property type="match status" value="1"/>
</dbReference>
<dbReference type="SUPFAM" id="SSF49899">
    <property type="entry name" value="Concanavalin A-like lectins/glucanases"/>
    <property type="match status" value="1"/>
</dbReference>
<dbReference type="STRING" id="1006576.DTL3_1187"/>
<dbReference type="PANTHER" id="PTHR10963">
    <property type="entry name" value="GLYCOSYL HYDROLASE-RELATED"/>
    <property type="match status" value="1"/>
</dbReference>
<dbReference type="Gene3D" id="2.60.120.260">
    <property type="entry name" value="Galactose-binding domain-like"/>
    <property type="match status" value="2"/>
</dbReference>
<dbReference type="InterPro" id="IPR003305">
    <property type="entry name" value="CenC_carb-bd"/>
</dbReference>
<dbReference type="InterPro" id="IPR000757">
    <property type="entry name" value="Beta-glucanase-like"/>
</dbReference>
<gene>
    <name evidence="4" type="primary">licB</name>
    <name evidence="4" type="ORF">DTL3_1187</name>
</gene>
<keyword evidence="5" id="KW-1185">Reference proteome</keyword>
<dbReference type="GO" id="GO:0042972">
    <property type="term" value="F:licheninase activity"/>
    <property type="evidence" value="ECO:0007669"/>
    <property type="project" value="UniProtKB-EC"/>
</dbReference>